<proteinExistence type="predicted"/>
<evidence type="ECO:0000313" key="3">
    <source>
        <dbReference type="Proteomes" id="UP001261125"/>
    </source>
</evidence>
<dbReference type="InterPro" id="IPR010359">
    <property type="entry name" value="IrrE_HExxH"/>
</dbReference>
<gene>
    <name evidence="2" type="ORF">RWH44_02415</name>
</gene>
<comment type="caution">
    <text evidence="2">The sequence shown here is derived from an EMBL/GenBank/DDBJ whole genome shotgun (WGS) entry which is preliminary data.</text>
</comment>
<feature type="domain" description="IrrE N-terminal-like" evidence="1">
    <location>
        <begin position="9"/>
        <end position="112"/>
    </location>
</feature>
<accession>A0ABU3SIE8</accession>
<sequence length="142" mass="15814">MTELLRIARQLGVSVCEAHLPEPYRGFYDHERRRVVYDARLTPVERSCVIAHELGHAFHDHRVAGDLEAEAAADVFAARILIDPGRLAQLEAIGLSGAELAEELGVSVKLLRVFAESHVTRMRGIASSRPRLGQEQFLHAVR</sequence>
<protein>
    <submittedName>
        <fullName evidence="2">ImmA/IrrE family metallo-endopeptidase</fullName>
    </submittedName>
</protein>
<dbReference type="RefSeq" id="WP_316003334.1">
    <property type="nucleotide sequence ID" value="NZ_JAWDIT010000001.1"/>
</dbReference>
<dbReference type="Gene3D" id="1.10.10.2910">
    <property type="match status" value="1"/>
</dbReference>
<dbReference type="EMBL" id="JAWDIT010000001">
    <property type="protein sequence ID" value="MDU0344548.1"/>
    <property type="molecule type" value="Genomic_DNA"/>
</dbReference>
<reference evidence="2 3" key="1">
    <citation type="submission" date="2023-09" db="EMBL/GenBank/DDBJ databases">
        <title>Microbacterium fusihabitans sp. nov., Microbacterium phycihabitans sp. nov., and Microbacterium cervinum sp. nov., isolated from dried seaweeds of beach.</title>
        <authorList>
            <person name="Lee S.D."/>
        </authorList>
    </citation>
    <scope>NUCLEOTIDE SEQUENCE [LARGE SCALE GENOMIC DNA]</scope>
    <source>
        <strain evidence="2 3">KSW2-29</strain>
    </source>
</reference>
<dbReference type="Pfam" id="PF06114">
    <property type="entry name" value="Peptidase_M78"/>
    <property type="match status" value="1"/>
</dbReference>
<evidence type="ECO:0000259" key="1">
    <source>
        <dbReference type="Pfam" id="PF06114"/>
    </source>
</evidence>
<keyword evidence="3" id="KW-1185">Reference proteome</keyword>
<dbReference type="Proteomes" id="UP001261125">
    <property type="component" value="Unassembled WGS sequence"/>
</dbReference>
<dbReference type="SUPFAM" id="SSF55486">
    <property type="entry name" value="Metalloproteases ('zincins'), catalytic domain"/>
    <property type="match status" value="1"/>
</dbReference>
<evidence type="ECO:0000313" key="2">
    <source>
        <dbReference type="EMBL" id="MDU0344548.1"/>
    </source>
</evidence>
<organism evidence="2 3">
    <name type="scientific">Microbacterium phycohabitans</name>
    <dbReference type="NCBI Taxonomy" id="3075993"/>
    <lineage>
        <taxon>Bacteria</taxon>
        <taxon>Bacillati</taxon>
        <taxon>Actinomycetota</taxon>
        <taxon>Actinomycetes</taxon>
        <taxon>Micrococcales</taxon>
        <taxon>Microbacteriaceae</taxon>
        <taxon>Microbacterium</taxon>
    </lineage>
</organism>
<name>A0ABU3SIE8_9MICO</name>